<dbReference type="AlphaFoldDB" id="A0A067KPZ3"/>
<keyword evidence="2" id="KW-1185">Reference proteome</keyword>
<evidence type="ECO:0000313" key="2">
    <source>
        <dbReference type="Proteomes" id="UP000027138"/>
    </source>
</evidence>
<dbReference type="Proteomes" id="UP000027138">
    <property type="component" value="Unassembled WGS sequence"/>
</dbReference>
<protein>
    <submittedName>
        <fullName evidence="1">Uncharacterized protein</fullName>
    </submittedName>
</protein>
<evidence type="ECO:0000313" key="1">
    <source>
        <dbReference type="EMBL" id="KDP34365.1"/>
    </source>
</evidence>
<gene>
    <name evidence="1" type="ORF">JCGZ_11248</name>
</gene>
<name>A0A067KPZ3_JATCU</name>
<sequence>MALVPPTSSPLVDNHTFEEGDSLHWSNRKQRKEILGNIGTSQGGRIPGGDLVLDLTNLLKILYLRRQF</sequence>
<proteinExistence type="predicted"/>
<reference evidence="1 2" key="1">
    <citation type="journal article" date="2014" name="PLoS ONE">
        <title>Global Analysis of Gene Expression Profiles in Physic Nut (Jatropha curcas L.) Seedlings Exposed to Salt Stress.</title>
        <authorList>
            <person name="Zhang L."/>
            <person name="Zhang C."/>
            <person name="Wu P."/>
            <person name="Chen Y."/>
            <person name="Li M."/>
            <person name="Jiang H."/>
            <person name="Wu G."/>
        </authorList>
    </citation>
    <scope>NUCLEOTIDE SEQUENCE [LARGE SCALE GENOMIC DNA]</scope>
    <source>
        <strain evidence="2">cv. GZQX0401</strain>
        <tissue evidence="1">Young leaves</tissue>
    </source>
</reference>
<organism evidence="1 2">
    <name type="scientific">Jatropha curcas</name>
    <name type="common">Barbados nut</name>
    <dbReference type="NCBI Taxonomy" id="180498"/>
    <lineage>
        <taxon>Eukaryota</taxon>
        <taxon>Viridiplantae</taxon>
        <taxon>Streptophyta</taxon>
        <taxon>Embryophyta</taxon>
        <taxon>Tracheophyta</taxon>
        <taxon>Spermatophyta</taxon>
        <taxon>Magnoliopsida</taxon>
        <taxon>eudicotyledons</taxon>
        <taxon>Gunneridae</taxon>
        <taxon>Pentapetalae</taxon>
        <taxon>rosids</taxon>
        <taxon>fabids</taxon>
        <taxon>Malpighiales</taxon>
        <taxon>Euphorbiaceae</taxon>
        <taxon>Crotonoideae</taxon>
        <taxon>Jatropheae</taxon>
        <taxon>Jatropha</taxon>
    </lineage>
</organism>
<dbReference type="EMBL" id="KK914534">
    <property type="protein sequence ID" value="KDP34365.1"/>
    <property type="molecule type" value="Genomic_DNA"/>
</dbReference>
<accession>A0A067KPZ3</accession>